<dbReference type="SUPFAM" id="SSF46689">
    <property type="entry name" value="Homeodomain-like"/>
    <property type="match status" value="1"/>
</dbReference>
<accession>A0AA49GET9</accession>
<name>A0AA49GET9_9BACT</name>
<evidence type="ECO:0000313" key="4">
    <source>
        <dbReference type="EMBL" id="WKK76793.2"/>
    </source>
</evidence>
<dbReference type="InterPro" id="IPR009057">
    <property type="entry name" value="Homeodomain-like_sf"/>
</dbReference>
<dbReference type="RefSeq" id="WP_308351566.1">
    <property type="nucleotide sequence ID" value="NZ_CP129971.1"/>
</dbReference>
<dbReference type="PROSITE" id="PS50977">
    <property type="entry name" value="HTH_TETR_2"/>
    <property type="match status" value="1"/>
</dbReference>
<evidence type="ECO:0000313" key="5">
    <source>
        <dbReference type="Proteomes" id="UP001230496"/>
    </source>
</evidence>
<sequence length="226" mass="26302">MVNNLLSSIKIELNPHLFQKDPESSELGRKILSQSLQMIDEMGLESFTFGKLAKALCTTESSIYRYFESKHKLLLYFYNWYWSWIDLQLAFHTHNLPTPELKLKRSIEVICKPIEEDKNINTFNFEQLINIVISESSKAYLTKEVDKENQYGLFLTFKKVSRRVADIMLEINPEFSFANTLASTSIVGILHQQYFAAHMPSLSDIQSDNDELSNVFYQIILKNLKN</sequence>
<dbReference type="AlphaFoldDB" id="A0AA49GET9"/>
<keyword evidence="1 2" id="KW-0238">DNA-binding</keyword>
<protein>
    <submittedName>
        <fullName evidence="4">TetR/AcrR family transcriptional regulator</fullName>
    </submittedName>
</protein>
<dbReference type="PRINTS" id="PR00455">
    <property type="entry name" value="HTHTETR"/>
</dbReference>
<keyword evidence="5" id="KW-1185">Reference proteome</keyword>
<evidence type="ECO:0000259" key="3">
    <source>
        <dbReference type="PROSITE" id="PS50977"/>
    </source>
</evidence>
<feature type="domain" description="HTH tetR-type" evidence="3">
    <location>
        <begin position="25"/>
        <end position="85"/>
    </location>
</feature>
<dbReference type="Gene3D" id="1.10.10.60">
    <property type="entry name" value="Homeodomain-like"/>
    <property type="match status" value="1"/>
</dbReference>
<evidence type="ECO:0000256" key="2">
    <source>
        <dbReference type="PROSITE-ProRule" id="PRU00335"/>
    </source>
</evidence>
<reference evidence="4 5" key="1">
    <citation type="submission" date="2023-08" db="EMBL/GenBank/DDBJ databases">
        <title>Comparative genomics and taxonomic characterization of three novel marine species of genus Marivirga.</title>
        <authorList>
            <person name="Muhammad N."/>
            <person name="Kim S.-G."/>
        </authorList>
    </citation>
    <scope>NUCLEOTIDE SEQUENCE [LARGE SCALE GENOMIC DNA]</scope>
    <source>
        <strain evidence="4 5">BDSF4-3</strain>
    </source>
</reference>
<dbReference type="KEGG" id="msaa:QYS49_05840"/>
<dbReference type="Pfam" id="PF00440">
    <property type="entry name" value="TetR_N"/>
    <property type="match status" value="1"/>
</dbReference>
<dbReference type="EMBL" id="CP129971">
    <property type="protein sequence ID" value="WKK76793.2"/>
    <property type="molecule type" value="Genomic_DNA"/>
</dbReference>
<feature type="DNA-binding region" description="H-T-H motif" evidence="2">
    <location>
        <begin position="48"/>
        <end position="67"/>
    </location>
</feature>
<dbReference type="InterPro" id="IPR001647">
    <property type="entry name" value="HTH_TetR"/>
</dbReference>
<dbReference type="Proteomes" id="UP001230496">
    <property type="component" value="Chromosome"/>
</dbReference>
<evidence type="ECO:0000256" key="1">
    <source>
        <dbReference type="ARBA" id="ARBA00023125"/>
    </source>
</evidence>
<gene>
    <name evidence="4" type="ORF">QYS49_05840</name>
</gene>
<dbReference type="GO" id="GO:0003677">
    <property type="term" value="F:DNA binding"/>
    <property type="evidence" value="ECO:0007669"/>
    <property type="project" value="UniProtKB-UniRule"/>
</dbReference>
<proteinExistence type="predicted"/>
<organism evidence="4 5">
    <name type="scientific">Marivirga salinarum</name>
    <dbReference type="NCBI Taxonomy" id="3059078"/>
    <lineage>
        <taxon>Bacteria</taxon>
        <taxon>Pseudomonadati</taxon>
        <taxon>Bacteroidota</taxon>
        <taxon>Cytophagia</taxon>
        <taxon>Cytophagales</taxon>
        <taxon>Marivirgaceae</taxon>
        <taxon>Marivirga</taxon>
    </lineage>
</organism>